<reference evidence="2 3" key="1">
    <citation type="journal article" date="2016" name="PLoS ONE">
        <title>Sequence Assembly of Yarrowia lipolytica Strain W29/CLIB89 Shows Transposable Element Diversity.</title>
        <authorList>
            <person name="Magnan C."/>
            <person name="Yu J."/>
            <person name="Chang I."/>
            <person name="Jahn E."/>
            <person name="Kanomata Y."/>
            <person name="Wu J."/>
            <person name="Zeller M."/>
            <person name="Oakes M."/>
            <person name="Baldi P."/>
            <person name="Sandmeyer S."/>
        </authorList>
    </citation>
    <scope>NUCLEOTIDE SEQUENCE [LARGE SCALE GENOMIC DNA]</scope>
    <source>
        <strain evidence="3">CLIB89(W29)</strain>
    </source>
</reference>
<dbReference type="GeneID" id="90949398"/>
<proteinExistence type="predicted"/>
<organism evidence="2 3">
    <name type="scientific">Yarrowia lipolytica</name>
    <name type="common">Candida lipolytica</name>
    <dbReference type="NCBI Taxonomy" id="4952"/>
    <lineage>
        <taxon>Eukaryota</taxon>
        <taxon>Fungi</taxon>
        <taxon>Dikarya</taxon>
        <taxon>Ascomycota</taxon>
        <taxon>Saccharomycotina</taxon>
        <taxon>Dipodascomycetes</taxon>
        <taxon>Dipodascales</taxon>
        <taxon>Dipodascales incertae sedis</taxon>
        <taxon>Yarrowia</taxon>
    </lineage>
</organism>
<gene>
    <name evidence="2" type="ORF">YALI1_B00037g</name>
</gene>
<dbReference type="Proteomes" id="UP000182444">
    <property type="component" value="Chromosome 1B"/>
</dbReference>
<dbReference type="KEGG" id="yli:90949398"/>
<evidence type="ECO:0000313" key="3">
    <source>
        <dbReference type="Proteomes" id="UP000182444"/>
    </source>
</evidence>
<dbReference type="PROSITE" id="PS50097">
    <property type="entry name" value="BTB"/>
    <property type="match status" value="1"/>
</dbReference>
<dbReference type="VEuPathDB" id="FungiDB:YALI0_C01925g"/>
<name>A0A1D8N5R4_YARLL</name>
<dbReference type="VEuPathDB" id="FungiDB:YALI1_B00037g"/>
<dbReference type="Gene3D" id="3.30.710.10">
    <property type="entry name" value="Potassium Channel Kv1.1, Chain A"/>
    <property type="match status" value="1"/>
</dbReference>
<dbReference type="InterPro" id="IPR011333">
    <property type="entry name" value="SKP1/BTB/POZ_sf"/>
</dbReference>
<sequence>MNQPVGIKSPASLADFHQHLDINLSDSCTITGVGTFHLVFEYMSCICDSHYHRVRVLYYDEMTQSQYSSAGSDMIWQKKKSTKPKCEAFTPHLFVCETDNFTRFLIYLTYDWNQMGVTQIDSFKMNYELFEQVDSEPVAPLAKIRTKSTADFTLISREYGMIDVHQVVLEGLWPYFKRLKDQRRDQQEGFVDMKLPFPETTVEMVTRYFYQQPLNMDTYNAAELLSFSQIYSLPDLLTIAVDTIRGAKYMTIKEAVYLWQKSTEVRVDEVADYVALVASSLLPSYFNTVGDSDDENDIDESHDDIDSVWYLDQEHQTIFWKHVTASAKNLSPELELPTPPTTTRKPELTDDCAPRVYTPCM</sequence>
<evidence type="ECO:0000313" key="2">
    <source>
        <dbReference type="EMBL" id="AOW00979.1"/>
    </source>
</evidence>
<dbReference type="Pfam" id="PF00651">
    <property type="entry name" value="BTB"/>
    <property type="match status" value="1"/>
</dbReference>
<dbReference type="AlphaFoldDB" id="A0A1D8N5R4"/>
<dbReference type="SUPFAM" id="SSF54695">
    <property type="entry name" value="POZ domain"/>
    <property type="match status" value="1"/>
</dbReference>
<accession>A0A1D8N5R4</accession>
<evidence type="ECO:0000259" key="1">
    <source>
        <dbReference type="PROSITE" id="PS50097"/>
    </source>
</evidence>
<dbReference type="InterPro" id="IPR000210">
    <property type="entry name" value="BTB/POZ_dom"/>
</dbReference>
<feature type="domain" description="BTB" evidence="1">
    <location>
        <begin position="150"/>
        <end position="218"/>
    </location>
</feature>
<protein>
    <recommendedName>
        <fullName evidence="1">BTB domain-containing protein</fullName>
    </recommendedName>
</protein>
<dbReference type="EMBL" id="CP017554">
    <property type="protein sequence ID" value="AOW00979.1"/>
    <property type="molecule type" value="Genomic_DNA"/>
</dbReference>
<dbReference type="RefSeq" id="XP_065950152.2">
    <property type="nucleotide sequence ID" value="XM_066094080.2"/>
</dbReference>